<dbReference type="InterPro" id="IPR027417">
    <property type="entry name" value="P-loop_NTPase"/>
</dbReference>
<comment type="subcellular location">
    <subcellularLocation>
        <location evidence="6">Cytoplasm</location>
    </subcellularLocation>
</comment>
<feature type="binding site" evidence="6">
    <location>
        <begin position="32"/>
        <end position="39"/>
    </location>
    <ligand>
        <name>ATP</name>
        <dbReference type="ChEBI" id="CHEBI:30616"/>
    </ligand>
</feature>
<feature type="coiled-coil region" evidence="6">
    <location>
        <begin position="332"/>
        <end position="485"/>
    </location>
</feature>
<dbReference type="PIRSF" id="PIRSF005719">
    <property type="entry name" value="SMC"/>
    <property type="match status" value="1"/>
</dbReference>
<proteinExistence type="inferred from homology"/>
<keyword evidence="9" id="KW-1185">Reference proteome</keyword>
<dbReference type="GO" id="GO:0005694">
    <property type="term" value="C:chromosome"/>
    <property type="evidence" value="ECO:0007669"/>
    <property type="project" value="InterPro"/>
</dbReference>
<dbReference type="Gene3D" id="3.30.70.1620">
    <property type="match status" value="1"/>
</dbReference>
<dbReference type="Proteomes" id="UP000461754">
    <property type="component" value="Unassembled WGS sequence"/>
</dbReference>
<reference evidence="8 9" key="1">
    <citation type="submission" date="2019-08" db="EMBL/GenBank/DDBJ databases">
        <title>In-depth cultivation of the pig gut microbiome towards novel bacterial diversity and tailored functional studies.</title>
        <authorList>
            <person name="Wylensek D."/>
            <person name="Hitch T.C.A."/>
            <person name="Clavel T."/>
        </authorList>
    </citation>
    <scope>NUCLEOTIDE SEQUENCE [LARGE SCALE GENOMIC DNA]</scope>
    <source>
        <strain evidence="8 9">RF-744-FAT-4</strain>
    </source>
</reference>
<evidence type="ECO:0000259" key="7">
    <source>
        <dbReference type="SMART" id="SM00968"/>
    </source>
</evidence>
<evidence type="ECO:0000256" key="3">
    <source>
        <dbReference type="ARBA" id="ARBA00022840"/>
    </source>
</evidence>
<keyword evidence="1 6" id="KW-0963">Cytoplasm</keyword>
<comment type="subunit">
    <text evidence="6">Homodimer.</text>
</comment>
<dbReference type="InterPro" id="IPR003395">
    <property type="entry name" value="RecF/RecN/SMC_N"/>
</dbReference>
<dbReference type="NCBIfam" id="TIGR02168">
    <property type="entry name" value="SMC_prok_B"/>
    <property type="match status" value="1"/>
</dbReference>
<evidence type="ECO:0000256" key="6">
    <source>
        <dbReference type="HAMAP-Rule" id="MF_01894"/>
    </source>
</evidence>
<dbReference type="GO" id="GO:0007059">
    <property type="term" value="P:chromosome segregation"/>
    <property type="evidence" value="ECO:0007669"/>
    <property type="project" value="UniProtKB-UniRule"/>
</dbReference>
<comment type="function">
    <text evidence="6">Required for chromosome condensation and partitioning.</text>
</comment>
<feature type="coiled-coil region" evidence="6">
    <location>
        <begin position="981"/>
        <end position="1036"/>
    </location>
</feature>
<dbReference type="InterPro" id="IPR010935">
    <property type="entry name" value="SMC_hinge"/>
</dbReference>
<dbReference type="PANTHER" id="PTHR43977">
    <property type="entry name" value="STRUCTURAL MAINTENANCE OF CHROMOSOMES PROTEIN 3"/>
    <property type="match status" value="1"/>
</dbReference>
<dbReference type="Gene3D" id="3.40.50.300">
    <property type="entry name" value="P-loop containing nucleotide triphosphate hydrolases"/>
    <property type="match status" value="2"/>
</dbReference>
<dbReference type="InterPro" id="IPR036277">
    <property type="entry name" value="SMC_hinge_sf"/>
</dbReference>
<comment type="similarity">
    <text evidence="6">Belongs to the SMC family.</text>
</comment>
<accession>A0A7X2NGX7</accession>
<dbReference type="GO" id="GO:0005737">
    <property type="term" value="C:cytoplasm"/>
    <property type="evidence" value="ECO:0007669"/>
    <property type="project" value="UniProtKB-SubCell"/>
</dbReference>
<dbReference type="Gene3D" id="1.20.1060.20">
    <property type="match status" value="1"/>
</dbReference>
<dbReference type="InterPro" id="IPR024704">
    <property type="entry name" value="SMC"/>
</dbReference>
<evidence type="ECO:0000256" key="2">
    <source>
        <dbReference type="ARBA" id="ARBA00022741"/>
    </source>
</evidence>
<keyword evidence="2 6" id="KW-0547">Nucleotide-binding</keyword>
<keyword evidence="3 6" id="KW-0067">ATP-binding</keyword>
<evidence type="ECO:0000256" key="5">
    <source>
        <dbReference type="ARBA" id="ARBA00023125"/>
    </source>
</evidence>
<keyword evidence="5 6" id="KW-0238">DNA-binding</keyword>
<feature type="domain" description="SMC hinge" evidence="7">
    <location>
        <begin position="526"/>
        <end position="645"/>
    </location>
</feature>
<protein>
    <recommendedName>
        <fullName evidence="6">Chromosome partition protein Smc</fullName>
    </recommendedName>
</protein>
<dbReference type="RefSeq" id="WP_154576653.1">
    <property type="nucleotide sequence ID" value="NZ_VUMO01000010.1"/>
</dbReference>
<feature type="coiled-coil region" evidence="6">
    <location>
        <begin position="167"/>
        <end position="201"/>
    </location>
</feature>
<dbReference type="GO" id="GO:0007062">
    <property type="term" value="P:sister chromatid cohesion"/>
    <property type="evidence" value="ECO:0007669"/>
    <property type="project" value="InterPro"/>
</dbReference>
<evidence type="ECO:0000256" key="1">
    <source>
        <dbReference type="ARBA" id="ARBA00022490"/>
    </source>
</evidence>
<feature type="coiled-coil region" evidence="6">
    <location>
        <begin position="248"/>
        <end position="275"/>
    </location>
</feature>
<dbReference type="Pfam" id="PF06470">
    <property type="entry name" value="SMC_hinge"/>
    <property type="match status" value="1"/>
</dbReference>
<dbReference type="SMART" id="SM00968">
    <property type="entry name" value="SMC_hinge"/>
    <property type="match status" value="1"/>
</dbReference>
<keyword evidence="4 6" id="KW-0175">Coiled coil</keyword>
<evidence type="ECO:0000256" key="4">
    <source>
        <dbReference type="ARBA" id="ARBA00023054"/>
    </source>
</evidence>
<dbReference type="SUPFAM" id="SSF52540">
    <property type="entry name" value="P-loop containing nucleoside triphosphate hydrolases"/>
    <property type="match status" value="2"/>
</dbReference>
<name>A0A7X2NGX7_9FIRM</name>
<gene>
    <name evidence="6 8" type="primary">smc</name>
    <name evidence="8" type="ORF">FYJ52_07700</name>
</gene>
<dbReference type="GO" id="GO:0006260">
    <property type="term" value="P:DNA replication"/>
    <property type="evidence" value="ECO:0007669"/>
    <property type="project" value="UniProtKB-UniRule"/>
</dbReference>
<dbReference type="SUPFAM" id="SSF75553">
    <property type="entry name" value="Smc hinge domain"/>
    <property type="match status" value="1"/>
</dbReference>
<organism evidence="8 9">
    <name type="scientific">Pseudoramibacter porci</name>
    <dbReference type="NCBI Taxonomy" id="2606631"/>
    <lineage>
        <taxon>Bacteria</taxon>
        <taxon>Bacillati</taxon>
        <taxon>Bacillota</taxon>
        <taxon>Clostridia</taxon>
        <taxon>Eubacteriales</taxon>
        <taxon>Eubacteriaceae</taxon>
        <taxon>Pseudoramibacter</taxon>
    </lineage>
</organism>
<dbReference type="GO" id="GO:0005524">
    <property type="term" value="F:ATP binding"/>
    <property type="evidence" value="ECO:0007669"/>
    <property type="project" value="UniProtKB-UniRule"/>
</dbReference>
<dbReference type="HAMAP" id="MF_01894">
    <property type="entry name" value="Smc_prok"/>
    <property type="match status" value="1"/>
</dbReference>
<comment type="domain">
    <text evidence="6">Contains large globular domains required for ATP hydrolysis at each terminus and a third globular domain forming a flexible hinge near the middle of the molecule. These domains are separated by coiled-coil structures.</text>
</comment>
<evidence type="ECO:0000313" key="8">
    <source>
        <dbReference type="EMBL" id="MSS20279.1"/>
    </source>
</evidence>
<evidence type="ECO:0000313" key="9">
    <source>
        <dbReference type="Proteomes" id="UP000461754"/>
    </source>
</evidence>
<dbReference type="GO" id="GO:0003677">
    <property type="term" value="F:DNA binding"/>
    <property type="evidence" value="ECO:0007669"/>
    <property type="project" value="UniProtKB-UniRule"/>
</dbReference>
<dbReference type="Pfam" id="PF02463">
    <property type="entry name" value="SMC_N"/>
    <property type="match status" value="1"/>
</dbReference>
<dbReference type="GO" id="GO:0030261">
    <property type="term" value="P:chromosome condensation"/>
    <property type="evidence" value="ECO:0007669"/>
    <property type="project" value="InterPro"/>
</dbReference>
<comment type="caution">
    <text evidence="8">The sequence shown here is derived from an EMBL/GenBank/DDBJ whole genome shotgun (WGS) entry which is preliminary data.</text>
</comment>
<dbReference type="AlphaFoldDB" id="A0A7X2NGX7"/>
<dbReference type="Gene3D" id="6.10.140.1720">
    <property type="match status" value="1"/>
</dbReference>
<dbReference type="GO" id="GO:0016887">
    <property type="term" value="F:ATP hydrolysis activity"/>
    <property type="evidence" value="ECO:0007669"/>
    <property type="project" value="InterPro"/>
</dbReference>
<feature type="coiled-coil region" evidence="6">
    <location>
        <begin position="701"/>
        <end position="728"/>
    </location>
</feature>
<sequence length="1190" mass="138069">MYLKSLRMVGFKSFARAVELTFNSNITAIIGPNGSGKSNITDAIRWVLGEQSSKSLRGKQMEDVIFSGTDFHNPMGYAEVTILLDNSDQYFKEFPDEISITRRLFKTGESTYLINNQSVRLREVHAVFADTGLGKNGYSIVGQGNIENIINSDPNTLRSIIEEAVGIVNYKSRENEAQKELKSAQSNMERIQDLIIELERQRTPLSKQAEKAKRYLDLKEKLRKIDFISFQKDYQVLEAKKLENQKALDQCNSEISKLKIAIHDADAQYQRLRVQKRKILESKKENNLLFEEISTNNINSEKNKAHIEEQLHRTKFEINSCYDRIKDLSSQREDNQKKLNGLVVEIQSLQKDNNRLRREQSLQQKQGIQNEQAIEKIKEQLAKAQGLDKNLQSNREKNKDKIAKYESELLVIEEKINNREQNIQNKKNTIFENKKNYEYARTKLEHNQQFAVDIQKKLSKAQQSLNRLNDKEKKLSSQINRLRNDQLLLRTRASYIKKVQRQYLDYVPGTRWVMNQKESMPKEIKRSILGPVGDLIEVPDDLIYAVDSALGRKTQNIIVDDVETARYCIELLKKNKAGRVTFLPLSNLANNQISISEKNRFANFKGYLGIASDLIKYSIEIKPAIQSLLGRVIVVDNFNAARQMRRAIKYYMIVTLDGEIFYAGGAIVGGRQKEKQNAYLYNKKDELNTCDKQEKEIVIQLSEKVKDLEAVQELITQQQEQYLALKAQSEDVKRLIFEEKHKCKILKESNADLVKTIDLEEKECCQLNVQYSEVKKSKNNIIELIRKNEHIDNSDNQKNIQNQLDLLYQKEKENDRVISKYNIEIAKNNEGIKLKKKQSEIIKDQIDQLMKKVSAKKNCSEELELAYQKDKVRLNAIKQSIFLLQKQENDCKKKASFFEISESKIDEQMENTDKKIRAFNHQQVLQNEELNKLKIAAHRISTVKQNLIDKMMSRYSMNPTMIDDWLKNKKMDEIFVNKSSIQKMEQKIKLLGNVNVNAIEEYEEINQRYLFVQNQYADLLKSKRRIETLIQDLQHEMTKKFDCEFKRLQTYFSQVFRELFGGGKANLFYIDPQNILQSGIGLEAQPPGKNLKQLSLMSGGEKAMTAICLLFAFLKLNPSPFCIVDEVDAALDDQNIYRFTTYLKKIFNQTQFILITHRKNTLKICDSIYGISMTNTGISKIVSVKISDYT</sequence>
<dbReference type="InterPro" id="IPR011890">
    <property type="entry name" value="SMC_prok"/>
</dbReference>
<dbReference type="EMBL" id="VUMO01000010">
    <property type="protein sequence ID" value="MSS20279.1"/>
    <property type="molecule type" value="Genomic_DNA"/>
</dbReference>